<dbReference type="SMART" id="SM00812">
    <property type="entry name" value="Alpha_L_fucos"/>
    <property type="match status" value="1"/>
</dbReference>
<organism evidence="9 10">
    <name type="scientific">Alkalicoccobacillus plakortidis</name>
    <dbReference type="NCBI Taxonomy" id="444060"/>
    <lineage>
        <taxon>Bacteria</taxon>
        <taxon>Bacillati</taxon>
        <taxon>Bacillota</taxon>
        <taxon>Bacilli</taxon>
        <taxon>Bacillales</taxon>
        <taxon>Bacillaceae</taxon>
        <taxon>Alkalicoccobacillus</taxon>
    </lineage>
</organism>
<gene>
    <name evidence="9" type="ORF">NDM98_02440</name>
</gene>
<comment type="similarity">
    <text evidence="2">Belongs to the glycosyl hydrolase 29 family.</text>
</comment>
<dbReference type="EMBL" id="JAMQJY010000001">
    <property type="protein sequence ID" value="MCM2674483.1"/>
    <property type="molecule type" value="Genomic_DNA"/>
</dbReference>
<protein>
    <recommendedName>
        <fullName evidence="3">alpha-L-fucosidase</fullName>
        <ecNumber evidence="3">3.2.1.51</ecNumber>
    </recommendedName>
</protein>
<dbReference type="Gene3D" id="3.20.20.80">
    <property type="entry name" value="Glycosidases"/>
    <property type="match status" value="1"/>
</dbReference>
<evidence type="ECO:0000313" key="10">
    <source>
        <dbReference type="Proteomes" id="UP001203665"/>
    </source>
</evidence>
<dbReference type="InterPro" id="IPR016286">
    <property type="entry name" value="FUC_metazoa-typ"/>
</dbReference>
<comment type="function">
    <text evidence="1">Alpha-L-fucosidase is responsible for hydrolyzing the alpha-1,6-linked fucose joined to the reducing-end N-acetylglucosamine of the carbohydrate moieties of glycoproteins.</text>
</comment>
<accession>A0ABT0XF10</accession>
<dbReference type="InterPro" id="IPR057739">
    <property type="entry name" value="Glyco_hydro_29_N"/>
</dbReference>
<feature type="domain" description="Glycoside hydrolase family 29 N-terminal" evidence="7">
    <location>
        <begin position="25"/>
        <end position="183"/>
    </location>
</feature>
<evidence type="ECO:0000256" key="4">
    <source>
        <dbReference type="ARBA" id="ARBA00022729"/>
    </source>
</evidence>
<dbReference type="InterPro" id="IPR000933">
    <property type="entry name" value="Glyco_hydro_29"/>
</dbReference>
<name>A0ABT0XF10_9BACI</name>
<dbReference type="PANTHER" id="PTHR10030">
    <property type="entry name" value="ALPHA-L-FUCOSIDASE"/>
    <property type="match status" value="1"/>
</dbReference>
<evidence type="ECO:0000259" key="8">
    <source>
        <dbReference type="Pfam" id="PF16757"/>
    </source>
</evidence>
<keyword evidence="6" id="KW-0326">Glycosidase</keyword>
<dbReference type="Pfam" id="PF01120">
    <property type="entry name" value="Alpha_L_fucos"/>
    <property type="match status" value="1"/>
</dbReference>
<evidence type="ECO:0000256" key="2">
    <source>
        <dbReference type="ARBA" id="ARBA00007951"/>
    </source>
</evidence>
<keyword evidence="4" id="KW-0732">Signal</keyword>
<evidence type="ECO:0000256" key="1">
    <source>
        <dbReference type="ARBA" id="ARBA00004071"/>
    </source>
</evidence>
<sequence>MWKEIFIGQQCQSQTIKIYLAQAPSKEFLEDWLVRTCEIVDLYQPRIMYFDWWIQHHAVKPYLKKFAAYYYNRALEWGIEVAINYKHDAFMFGTAVLDIERGQFAEQKPYFWQTDSAVAKNSWCYTENNEYKTAKEIISDLVDIVSKNGSLLLNVGPKADGTIPDEDRAILLEIGDWLKVNGEAIYDTKVWRKSGEGPTEIIEGQFTDNETKVFTPEDIRFTVNGSYLFATVLQYPKSGEVCMTSLAEKDASKLPHFHGIIKEVSLLGFAEQPEWKRTEQGLIVQTHTVQSDMPVVIKILLD</sequence>
<proteinExistence type="inferred from homology"/>
<evidence type="ECO:0000256" key="3">
    <source>
        <dbReference type="ARBA" id="ARBA00012662"/>
    </source>
</evidence>
<dbReference type="SUPFAM" id="SSF51445">
    <property type="entry name" value="(Trans)glycosidases"/>
    <property type="match status" value="1"/>
</dbReference>
<comment type="caution">
    <text evidence="9">The sequence shown here is derived from an EMBL/GenBank/DDBJ whole genome shotgun (WGS) entry which is preliminary data.</text>
</comment>
<reference evidence="9" key="1">
    <citation type="submission" date="2022-06" db="EMBL/GenBank/DDBJ databases">
        <title>Alkalicoccobacillus porphyridii sp. nov., isolated from a marine red alga, Porphyridium purpureum and reclassification of Shouchella plakortidis and Shouchella gibsonii as Alkalicoccobacillus plakortidis comb. nov. and Alkalicoccobacillus gibsonii comb. nov.</title>
        <authorList>
            <person name="Kim K.H."/>
            <person name="Lee J.K."/>
            <person name="Han D.M."/>
            <person name="Baek J.H."/>
            <person name="Jeon C.O."/>
        </authorList>
    </citation>
    <scope>NUCLEOTIDE SEQUENCE</scope>
    <source>
        <strain evidence="9">DSM 19153</strain>
    </source>
</reference>
<dbReference type="InterPro" id="IPR013780">
    <property type="entry name" value="Glyco_hydro_b"/>
</dbReference>
<dbReference type="PRINTS" id="PR00741">
    <property type="entry name" value="GLHYDRLASE29"/>
</dbReference>
<dbReference type="Gene3D" id="2.60.40.1180">
    <property type="entry name" value="Golgi alpha-mannosidase II"/>
    <property type="match status" value="1"/>
</dbReference>
<feature type="domain" description="Alpha-L-fucosidase C-terminal" evidence="8">
    <location>
        <begin position="217"/>
        <end position="289"/>
    </location>
</feature>
<evidence type="ECO:0000259" key="7">
    <source>
        <dbReference type="Pfam" id="PF01120"/>
    </source>
</evidence>
<dbReference type="PANTHER" id="PTHR10030:SF37">
    <property type="entry name" value="ALPHA-L-FUCOSIDASE-RELATED"/>
    <property type="match status" value="1"/>
</dbReference>
<dbReference type="InterPro" id="IPR017853">
    <property type="entry name" value="GH"/>
</dbReference>
<dbReference type="Pfam" id="PF16757">
    <property type="entry name" value="Fucosidase_C"/>
    <property type="match status" value="1"/>
</dbReference>
<keyword evidence="10" id="KW-1185">Reference proteome</keyword>
<dbReference type="EC" id="3.2.1.51" evidence="3"/>
<dbReference type="InterPro" id="IPR031919">
    <property type="entry name" value="Fucosidase_C"/>
</dbReference>
<keyword evidence="5" id="KW-0378">Hydrolase</keyword>
<evidence type="ECO:0000313" key="9">
    <source>
        <dbReference type="EMBL" id="MCM2674483.1"/>
    </source>
</evidence>
<evidence type="ECO:0000256" key="5">
    <source>
        <dbReference type="ARBA" id="ARBA00022801"/>
    </source>
</evidence>
<dbReference type="Proteomes" id="UP001203665">
    <property type="component" value="Unassembled WGS sequence"/>
</dbReference>
<evidence type="ECO:0000256" key="6">
    <source>
        <dbReference type="ARBA" id="ARBA00023295"/>
    </source>
</evidence>